<dbReference type="Pfam" id="PF08123">
    <property type="entry name" value="DOT1"/>
    <property type="match status" value="1"/>
</dbReference>
<keyword evidence="15" id="KW-1185">Reference proteome</keyword>
<evidence type="ECO:0000256" key="5">
    <source>
        <dbReference type="ARBA" id="ARBA00022679"/>
    </source>
</evidence>
<evidence type="ECO:0000256" key="2">
    <source>
        <dbReference type="ARBA" id="ARBA00012190"/>
    </source>
</evidence>
<dbReference type="Gene3D" id="3.40.50.150">
    <property type="entry name" value="Vaccinia Virus protein VP39"/>
    <property type="match status" value="1"/>
</dbReference>
<reference evidence="14 15" key="1">
    <citation type="submission" date="2019-05" db="EMBL/GenBank/DDBJ databases">
        <title>Emergence of the Ug99 lineage of the wheat stem rust pathogen through somatic hybridization.</title>
        <authorList>
            <person name="Li F."/>
            <person name="Upadhyaya N.M."/>
            <person name="Sperschneider J."/>
            <person name="Matny O."/>
            <person name="Nguyen-Phuc H."/>
            <person name="Mago R."/>
            <person name="Raley C."/>
            <person name="Miller M.E."/>
            <person name="Silverstein K.A.T."/>
            <person name="Henningsen E."/>
            <person name="Hirsch C.D."/>
            <person name="Visser B."/>
            <person name="Pretorius Z.A."/>
            <person name="Steffenson B.J."/>
            <person name="Schwessinger B."/>
            <person name="Dodds P.N."/>
            <person name="Figueroa M."/>
        </authorList>
    </citation>
    <scope>NUCLEOTIDE SEQUENCE [LARGE SCALE GENOMIC DNA]</scope>
    <source>
        <strain evidence="14">21-0</strain>
    </source>
</reference>
<comment type="caution">
    <text evidence="14">The sequence shown here is derived from an EMBL/GenBank/DDBJ whole genome shotgun (WGS) entry which is preliminary data.</text>
</comment>
<accession>A0A5B0Q359</accession>
<comment type="similarity">
    <text evidence="11">Belongs to the class I-like SAM-binding methyltransferase superfamily. DOT1 family.</text>
</comment>
<evidence type="ECO:0000313" key="14">
    <source>
        <dbReference type="EMBL" id="KAA1107324.1"/>
    </source>
</evidence>
<feature type="region of interest" description="Disordered" evidence="12">
    <location>
        <begin position="1"/>
        <end position="26"/>
    </location>
</feature>
<protein>
    <recommendedName>
        <fullName evidence="3 11">Histone-lysine N-methyltransferase, H3 lysine-79 specific</fullName>
        <ecNumber evidence="2 11">2.1.1.360</ecNumber>
    </recommendedName>
    <alternativeName>
        <fullName evidence="9 11">Histone H3-K79 methyltransferase</fullName>
    </alternativeName>
</protein>
<evidence type="ECO:0000256" key="9">
    <source>
        <dbReference type="ARBA" id="ARBA00029821"/>
    </source>
</evidence>
<dbReference type="AlphaFoldDB" id="A0A5B0Q359"/>
<name>A0A5B0Q359_PUCGR</name>
<proteinExistence type="inferred from homology"/>
<evidence type="ECO:0000256" key="10">
    <source>
        <dbReference type="ARBA" id="ARBA00047770"/>
    </source>
</evidence>
<comment type="function">
    <text evidence="11">Histone methyltransferase that specifically trimethylates histone H3 to form H3K79me3. This methylation is required for telomere silencing and for the pachytene checkpoint during the meiotic cell cycle by allowing the recruitment of RAD9 to double strand breaks. Nucleosomes are preferred as substrate compared to free histone.</text>
</comment>
<dbReference type="PANTHER" id="PTHR21451">
    <property type="entry name" value="HISTONE H3 METHYLTRANSFERASE"/>
    <property type="match status" value="1"/>
</dbReference>
<keyword evidence="7 11" id="KW-0156">Chromatin regulator</keyword>
<dbReference type="Proteomes" id="UP000324748">
    <property type="component" value="Unassembled WGS sequence"/>
</dbReference>
<dbReference type="GO" id="GO:0000077">
    <property type="term" value="P:DNA damage checkpoint signaling"/>
    <property type="evidence" value="ECO:0007669"/>
    <property type="project" value="TreeGrafter"/>
</dbReference>
<dbReference type="InterPro" id="IPR030445">
    <property type="entry name" value="H3-K79_meTrfase"/>
</dbReference>
<dbReference type="EMBL" id="VSWC01000029">
    <property type="protein sequence ID" value="KAA1107324.1"/>
    <property type="molecule type" value="Genomic_DNA"/>
</dbReference>
<comment type="miscellaneous">
    <text evidence="11">In contrast to other lysine histone methyltransferases, it does not contain a SET domain, suggesting the existence of another mechanism for methylation of lysine residues of histones.</text>
</comment>
<evidence type="ECO:0000256" key="12">
    <source>
        <dbReference type="SAM" id="MobiDB-lite"/>
    </source>
</evidence>
<comment type="catalytic activity">
    <reaction evidence="10 11">
        <text>L-lysyl(79)-[histone H3] + 3 S-adenosyl-L-methionine = N(6),N(6),N(6)-trimethyl-L-lysyl(79)-[histone H3] + 3 S-adenosyl-L-homocysteine + 3 H(+)</text>
        <dbReference type="Rhea" id="RHEA:60328"/>
        <dbReference type="Rhea" id="RHEA-COMP:15549"/>
        <dbReference type="Rhea" id="RHEA-COMP:15552"/>
        <dbReference type="ChEBI" id="CHEBI:15378"/>
        <dbReference type="ChEBI" id="CHEBI:29969"/>
        <dbReference type="ChEBI" id="CHEBI:57856"/>
        <dbReference type="ChEBI" id="CHEBI:59789"/>
        <dbReference type="ChEBI" id="CHEBI:61961"/>
        <dbReference type="EC" id="2.1.1.360"/>
    </reaction>
</comment>
<dbReference type="GO" id="GO:0006281">
    <property type="term" value="P:DNA repair"/>
    <property type="evidence" value="ECO:0007669"/>
    <property type="project" value="TreeGrafter"/>
</dbReference>
<keyword evidence="8 11" id="KW-0539">Nucleus</keyword>
<evidence type="ECO:0000256" key="7">
    <source>
        <dbReference type="ARBA" id="ARBA00022853"/>
    </source>
</evidence>
<comment type="subcellular location">
    <subcellularLocation>
        <location evidence="1 11">Nucleus</location>
    </subcellularLocation>
</comment>
<keyword evidence="6 11" id="KW-0949">S-adenosyl-L-methionine</keyword>
<feature type="domain" description="DOT1" evidence="13">
    <location>
        <begin position="1"/>
        <end position="140"/>
    </location>
</feature>
<evidence type="ECO:0000256" key="1">
    <source>
        <dbReference type="ARBA" id="ARBA00004123"/>
    </source>
</evidence>
<dbReference type="PROSITE" id="PS51569">
    <property type="entry name" value="DOT1"/>
    <property type="match status" value="1"/>
</dbReference>
<comment type="activity regulation">
    <text evidence="11">Ubiquitination of histone H2B to form H2BK123ub1 is required for efficient DOT1 methyltransferase activity on histone H3.</text>
</comment>
<gene>
    <name evidence="14" type="primary">DOT1_6</name>
    <name evidence="14" type="ORF">PGT21_010074</name>
</gene>
<organism evidence="14 15">
    <name type="scientific">Puccinia graminis f. sp. tritici</name>
    <dbReference type="NCBI Taxonomy" id="56615"/>
    <lineage>
        <taxon>Eukaryota</taxon>
        <taxon>Fungi</taxon>
        <taxon>Dikarya</taxon>
        <taxon>Basidiomycota</taxon>
        <taxon>Pucciniomycotina</taxon>
        <taxon>Pucciniomycetes</taxon>
        <taxon>Pucciniales</taxon>
        <taxon>Pucciniaceae</taxon>
        <taxon>Puccinia</taxon>
    </lineage>
</organism>
<evidence type="ECO:0000313" key="15">
    <source>
        <dbReference type="Proteomes" id="UP000324748"/>
    </source>
</evidence>
<dbReference type="InterPro" id="IPR029063">
    <property type="entry name" value="SAM-dependent_MTases_sf"/>
</dbReference>
<evidence type="ECO:0000256" key="4">
    <source>
        <dbReference type="ARBA" id="ARBA00022603"/>
    </source>
</evidence>
<keyword evidence="4 11" id="KW-0489">Methyltransferase</keyword>
<dbReference type="GO" id="GO:0005634">
    <property type="term" value="C:nucleus"/>
    <property type="evidence" value="ECO:0007669"/>
    <property type="project" value="UniProtKB-SubCell"/>
</dbReference>
<evidence type="ECO:0000256" key="3">
    <source>
        <dbReference type="ARBA" id="ARBA00020987"/>
    </source>
</evidence>
<dbReference type="SUPFAM" id="SSF53335">
    <property type="entry name" value="S-adenosyl-L-methionine-dependent methyltransferases"/>
    <property type="match status" value="1"/>
</dbReference>
<evidence type="ECO:0000256" key="8">
    <source>
        <dbReference type="ARBA" id="ARBA00023242"/>
    </source>
</evidence>
<dbReference type="InterPro" id="IPR025789">
    <property type="entry name" value="DOT1_dom"/>
</dbReference>
<dbReference type="GO" id="GO:0140956">
    <property type="term" value="F:histone H3K79 trimethyltransferase activity"/>
    <property type="evidence" value="ECO:0007669"/>
    <property type="project" value="UniProtKB-EC"/>
</dbReference>
<dbReference type="PANTHER" id="PTHR21451:SF0">
    <property type="entry name" value="HISTONE-LYSINE N-METHYLTRANSFERASE, H3 LYSINE-79 SPECIFIC"/>
    <property type="match status" value="1"/>
</dbReference>
<evidence type="ECO:0000256" key="6">
    <source>
        <dbReference type="ARBA" id="ARBA00022691"/>
    </source>
</evidence>
<evidence type="ECO:0000256" key="11">
    <source>
        <dbReference type="RuleBase" id="RU271113"/>
    </source>
</evidence>
<sequence length="144" mass="15773">MRHFVENPTEMGGSLREVPPARRGPPVPLERGDCAKLVFTPSLNESLSLLFLELKDTAQIVSLKPFISSSFKLNQHNLDSPLAILSRPALRPTPPSTLVANSPGVFSYPSNSVSWTDNPGDFFVSVVNRSNIYSYNEKACGLGR</sequence>
<dbReference type="OrthoDB" id="443402at2759"/>
<dbReference type="GO" id="GO:0032259">
    <property type="term" value="P:methylation"/>
    <property type="evidence" value="ECO:0007669"/>
    <property type="project" value="UniProtKB-KW"/>
</dbReference>
<dbReference type="EC" id="2.1.1.360" evidence="2 11"/>
<keyword evidence="5 11" id="KW-0808">Transferase</keyword>
<evidence type="ECO:0000259" key="13">
    <source>
        <dbReference type="PROSITE" id="PS51569"/>
    </source>
</evidence>